<dbReference type="PANTHER" id="PTHR37481:SF1">
    <property type="entry name" value="LIPOPOLYSACCHARIDE EXPORT SYSTEM PROTEIN LPTC"/>
    <property type="match status" value="1"/>
</dbReference>
<gene>
    <name evidence="6" type="primary">lptC</name>
    <name evidence="6" type="ORF">G8770_01940</name>
</gene>
<keyword evidence="4" id="KW-1133">Transmembrane helix</keyword>
<dbReference type="Pfam" id="PF06835">
    <property type="entry name" value="LptC"/>
    <property type="match status" value="1"/>
</dbReference>
<sequence length="193" mass="21951">MIRNWFAPAVIVTLTLLFLLLWESPPQSFFNQDDAPTSTKYPASILINTVSRRYDDEGKLNSVFKASEARYFQVNPRRPTKRDYVEVKEPKLTFYTVDKPPWDMTARTGKSKNNGNLIQLKGDVHLWQSDSENLVSELTTPYLVVKPEQQYAETNKPVIISSPGSTTNAVGMKAYLQTDTIKLLSKVRGIHEP</sequence>
<evidence type="ECO:0000256" key="5">
    <source>
        <dbReference type="ARBA" id="ARBA00023136"/>
    </source>
</evidence>
<comment type="caution">
    <text evidence="6">The sequence shown here is derived from an EMBL/GenBank/DDBJ whole genome shotgun (WGS) entry which is preliminary data.</text>
</comment>
<dbReference type="GO" id="GO:0017089">
    <property type="term" value="F:glycolipid transfer activity"/>
    <property type="evidence" value="ECO:0007669"/>
    <property type="project" value="TreeGrafter"/>
</dbReference>
<evidence type="ECO:0000256" key="1">
    <source>
        <dbReference type="ARBA" id="ARBA00022475"/>
    </source>
</evidence>
<dbReference type="EMBL" id="JAAONZ010000001">
    <property type="protein sequence ID" value="NHO64307.1"/>
    <property type="molecule type" value="Genomic_DNA"/>
</dbReference>
<dbReference type="GO" id="GO:0005886">
    <property type="term" value="C:plasma membrane"/>
    <property type="evidence" value="ECO:0007669"/>
    <property type="project" value="InterPro"/>
</dbReference>
<protein>
    <submittedName>
        <fullName evidence="6">LPS export ABC transporter periplasmic protein LptC</fullName>
    </submittedName>
</protein>
<dbReference type="GO" id="GO:0030288">
    <property type="term" value="C:outer membrane-bounded periplasmic space"/>
    <property type="evidence" value="ECO:0007669"/>
    <property type="project" value="TreeGrafter"/>
</dbReference>
<keyword evidence="7" id="KW-1185">Reference proteome</keyword>
<accession>A0A9E5JY97</accession>
<dbReference type="AlphaFoldDB" id="A0A9E5JY97"/>
<dbReference type="InterPro" id="IPR026265">
    <property type="entry name" value="LptC"/>
</dbReference>
<dbReference type="GO" id="GO:0015221">
    <property type="term" value="F:lipopolysaccharide transmembrane transporter activity"/>
    <property type="evidence" value="ECO:0007669"/>
    <property type="project" value="InterPro"/>
</dbReference>
<keyword evidence="2" id="KW-0997">Cell inner membrane</keyword>
<proteinExistence type="predicted"/>
<dbReference type="InterPro" id="IPR052363">
    <property type="entry name" value="LPS_export_LptC"/>
</dbReference>
<evidence type="ECO:0000256" key="4">
    <source>
        <dbReference type="ARBA" id="ARBA00022989"/>
    </source>
</evidence>
<dbReference type="NCBIfam" id="TIGR04409">
    <property type="entry name" value="LptC_YrbK"/>
    <property type="match status" value="1"/>
</dbReference>
<evidence type="ECO:0000313" key="6">
    <source>
        <dbReference type="EMBL" id="NHO64307.1"/>
    </source>
</evidence>
<keyword evidence="5" id="KW-0472">Membrane</keyword>
<keyword evidence="1" id="KW-1003">Cell membrane</keyword>
<reference evidence="6" key="1">
    <citation type="submission" date="2020-03" db="EMBL/GenBank/DDBJ databases">
        <authorList>
            <person name="Guo F."/>
        </authorList>
    </citation>
    <scope>NUCLEOTIDE SEQUENCE</scope>
    <source>
        <strain evidence="6">JCM 30134</strain>
    </source>
</reference>
<name>A0A9E5JY97_9GAMM</name>
<evidence type="ECO:0000256" key="3">
    <source>
        <dbReference type="ARBA" id="ARBA00022692"/>
    </source>
</evidence>
<organism evidence="6 7">
    <name type="scientific">Pseudomaricurvus hydrocarbonicus</name>
    <dbReference type="NCBI Taxonomy" id="1470433"/>
    <lineage>
        <taxon>Bacteria</taxon>
        <taxon>Pseudomonadati</taxon>
        <taxon>Pseudomonadota</taxon>
        <taxon>Gammaproteobacteria</taxon>
        <taxon>Cellvibrionales</taxon>
        <taxon>Cellvibrionaceae</taxon>
        <taxon>Pseudomaricurvus</taxon>
    </lineage>
</organism>
<dbReference type="Gene3D" id="2.60.450.10">
    <property type="entry name" value="Lipopolysaccharide (LPS) transport protein A like domain"/>
    <property type="match status" value="1"/>
</dbReference>
<dbReference type="Proteomes" id="UP000787472">
    <property type="component" value="Unassembled WGS sequence"/>
</dbReference>
<evidence type="ECO:0000313" key="7">
    <source>
        <dbReference type="Proteomes" id="UP000787472"/>
    </source>
</evidence>
<dbReference type="InterPro" id="IPR010664">
    <property type="entry name" value="LipoPS_assembly_LptC-rel"/>
</dbReference>
<keyword evidence="3" id="KW-0812">Transmembrane</keyword>
<dbReference type="PANTHER" id="PTHR37481">
    <property type="entry name" value="LIPOPOLYSACCHARIDE EXPORT SYSTEM PROTEIN LPTC"/>
    <property type="match status" value="1"/>
</dbReference>
<evidence type="ECO:0000256" key="2">
    <source>
        <dbReference type="ARBA" id="ARBA00022519"/>
    </source>
</evidence>